<keyword evidence="1" id="KW-1133">Transmembrane helix</keyword>
<feature type="transmembrane region" description="Helical" evidence="1">
    <location>
        <begin position="12"/>
        <end position="35"/>
    </location>
</feature>
<keyword evidence="1" id="KW-0812">Transmembrane</keyword>
<dbReference type="Proteomes" id="UP000606921">
    <property type="component" value="Unassembled WGS sequence"/>
</dbReference>
<gene>
    <name evidence="2" type="ORF">REJC140_00712</name>
</gene>
<evidence type="ECO:0008006" key="4">
    <source>
        <dbReference type="Google" id="ProtNLM"/>
    </source>
</evidence>
<keyword evidence="3" id="KW-1185">Reference proteome</keyword>
<evidence type="ECO:0000313" key="2">
    <source>
        <dbReference type="EMBL" id="CAD7039117.1"/>
    </source>
</evidence>
<evidence type="ECO:0000313" key="3">
    <source>
        <dbReference type="Proteomes" id="UP000606921"/>
    </source>
</evidence>
<name>A0ABM8PN96_9HYPH</name>
<organism evidence="2 3">
    <name type="scientific">Pseudorhizobium endolithicum</name>
    <dbReference type="NCBI Taxonomy" id="1191678"/>
    <lineage>
        <taxon>Bacteria</taxon>
        <taxon>Pseudomonadati</taxon>
        <taxon>Pseudomonadota</taxon>
        <taxon>Alphaproteobacteria</taxon>
        <taxon>Hyphomicrobiales</taxon>
        <taxon>Rhizobiaceae</taxon>
        <taxon>Rhizobium/Agrobacterium group</taxon>
        <taxon>Pseudorhizobium</taxon>
    </lineage>
</organism>
<comment type="caution">
    <text evidence="2">The sequence shown here is derived from an EMBL/GenBank/DDBJ whole genome shotgun (WGS) entry which is preliminary data.</text>
</comment>
<dbReference type="EMBL" id="CABFWF030000012">
    <property type="protein sequence ID" value="CAD7039117.1"/>
    <property type="molecule type" value="Genomic_DNA"/>
</dbReference>
<protein>
    <recommendedName>
        <fullName evidence="4">DUF2474 domain-containing protein</fullName>
    </recommendedName>
</protein>
<proteinExistence type="predicted"/>
<keyword evidence="1" id="KW-0472">Membrane</keyword>
<reference evidence="2 3" key="1">
    <citation type="submission" date="2020-11" db="EMBL/GenBank/DDBJ databases">
        <authorList>
            <person name="Lassalle F."/>
        </authorList>
    </citation>
    <scope>NUCLEOTIDE SEQUENCE [LARGE SCALE GENOMIC DNA]</scope>
    <source>
        <strain evidence="2 3">JC140</strain>
    </source>
</reference>
<sequence>MAEPGTLRRIFWFVGLWLAGVLAVGVLGLIIKFWLGG</sequence>
<accession>A0ABM8PN96</accession>
<evidence type="ECO:0000256" key="1">
    <source>
        <dbReference type="SAM" id="Phobius"/>
    </source>
</evidence>